<dbReference type="Proteomes" id="UP000886653">
    <property type="component" value="Unassembled WGS sequence"/>
</dbReference>
<feature type="compositionally biased region" description="Low complexity" evidence="1">
    <location>
        <begin position="215"/>
        <end position="224"/>
    </location>
</feature>
<reference evidence="2" key="1">
    <citation type="submission" date="2013-11" db="EMBL/GenBank/DDBJ databases">
        <title>Genome sequence of the fusiform rust pathogen reveals effectors for host alternation and coevolution with pine.</title>
        <authorList>
            <consortium name="DOE Joint Genome Institute"/>
            <person name="Smith K."/>
            <person name="Pendleton A."/>
            <person name="Kubisiak T."/>
            <person name="Anderson C."/>
            <person name="Salamov A."/>
            <person name="Aerts A."/>
            <person name="Riley R."/>
            <person name="Clum A."/>
            <person name="Lindquist E."/>
            <person name="Ence D."/>
            <person name="Campbell M."/>
            <person name="Kronenberg Z."/>
            <person name="Feau N."/>
            <person name="Dhillon B."/>
            <person name="Hamelin R."/>
            <person name="Burleigh J."/>
            <person name="Smith J."/>
            <person name="Yandell M."/>
            <person name="Nelson C."/>
            <person name="Grigoriev I."/>
            <person name="Davis J."/>
        </authorList>
    </citation>
    <scope>NUCLEOTIDE SEQUENCE</scope>
    <source>
        <strain evidence="2">G11</strain>
    </source>
</reference>
<evidence type="ECO:0000313" key="3">
    <source>
        <dbReference type="Proteomes" id="UP000886653"/>
    </source>
</evidence>
<feature type="compositionally biased region" description="Basic and acidic residues" evidence="1">
    <location>
        <begin position="177"/>
        <end position="193"/>
    </location>
</feature>
<dbReference type="EMBL" id="MU167313">
    <property type="protein sequence ID" value="KAG0143659.1"/>
    <property type="molecule type" value="Genomic_DNA"/>
</dbReference>
<protein>
    <submittedName>
        <fullName evidence="2">Uncharacterized protein</fullName>
    </submittedName>
</protein>
<evidence type="ECO:0000256" key="1">
    <source>
        <dbReference type="SAM" id="MobiDB-lite"/>
    </source>
</evidence>
<evidence type="ECO:0000313" key="2">
    <source>
        <dbReference type="EMBL" id="KAG0143659.1"/>
    </source>
</evidence>
<feature type="compositionally biased region" description="Low complexity" evidence="1">
    <location>
        <begin position="160"/>
        <end position="176"/>
    </location>
</feature>
<feature type="compositionally biased region" description="Polar residues" evidence="1">
    <location>
        <begin position="132"/>
        <end position="148"/>
    </location>
</feature>
<accession>A0A9P6NGF2</accession>
<feature type="compositionally biased region" description="Basic and acidic residues" evidence="1">
    <location>
        <begin position="425"/>
        <end position="438"/>
    </location>
</feature>
<gene>
    <name evidence="2" type="ORF">CROQUDRAFT_95971</name>
</gene>
<feature type="compositionally biased region" description="Basic and acidic residues" evidence="1">
    <location>
        <begin position="478"/>
        <end position="496"/>
    </location>
</feature>
<sequence>MLELDSRRKMSNNHIPTQPKKFRVLKVLLLSSFLIKCVTSGLMQEMVNSKTSEVMAAEIPQGITDSGLSKDQVASVIRLENQSPPDNLKDHSDLPASGPSEEGFIKNDSELQEAPIVNDNDRQLDTEAVTAVSESRQTVENTSPKSATKSSLKPEPEPPSSGTSQLSTSTLVGTSGNKDELSSIHPKNTERESSGNTQLGSTTPIAKDPSNSGFSSGRPTASSTPRRRNRNRSASIQSEAFHPNPHGVVWGVPAPVPVNGFLPHVQQNVRVLHANANHAMTTAQAHVDQATYHTVDAQVALNEALRNMAFLENEIWQQGLAPYPQHLHHIYHAPYSQTSHPAHFAAQPGSTSSQVPATAIRLRHANPPSSVAQSGSTSSQVPATAIRLENANPSSSNPTETSLSVGSLRRALFPQDHPPGAGPLEESKVGSLEKKKPSDSSLVNFAKGDGLPRNLVFGTRPPVSVDFKDDPLPQNEVPKPENVDRLGKINEEEKTLETSQAVKGGATSQEKGKRKEKKKGRSNLKAEVLEQDQSKKVDDSANGLPAGSSSDMQQWVLEL</sequence>
<feature type="compositionally biased region" description="Polar residues" evidence="1">
    <location>
        <begin position="497"/>
        <end position="509"/>
    </location>
</feature>
<feature type="compositionally biased region" description="Basic residues" evidence="1">
    <location>
        <begin position="512"/>
        <end position="522"/>
    </location>
</feature>
<organism evidence="2 3">
    <name type="scientific">Cronartium quercuum f. sp. fusiforme G11</name>
    <dbReference type="NCBI Taxonomy" id="708437"/>
    <lineage>
        <taxon>Eukaryota</taxon>
        <taxon>Fungi</taxon>
        <taxon>Dikarya</taxon>
        <taxon>Basidiomycota</taxon>
        <taxon>Pucciniomycotina</taxon>
        <taxon>Pucciniomycetes</taxon>
        <taxon>Pucciniales</taxon>
        <taxon>Coleosporiaceae</taxon>
        <taxon>Cronartium</taxon>
    </lineage>
</organism>
<feature type="compositionally biased region" description="Polar residues" evidence="1">
    <location>
        <begin position="194"/>
        <end position="214"/>
    </location>
</feature>
<comment type="caution">
    <text evidence="2">The sequence shown here is derived from an EMBL/GenBank/DDBJ whole genome shotgun (WGS) entry which is preliminary data.</text>
</comment>
<proteinExistence type="predicted"/>
<feature type="region of interest" description="Disordered" evidence="1">
    <location>
        <begin position="80"/>
        <end position="104"/>
    </location>
</feature>
<name>A0A9P6NGF2_9BASI</name>
<feature type="region of interest" description="Disordered" evidence="1">
    <location>
        <begin position="412"/>
        <end position="559"/>
    </location>
</feature>
<dbReference type="AlphaFoldDB" id="A0A9P6NGF2"/>
<keyword evidence="3" id="KW-1185">Reference proteome</keyword>
<feature type="region of interest" description="Disordered" evidence="1">
    <location>
        <begin position="130"/>
        <end position="244"/>
    </location>
</feature>